<protein>
    <submittedName>
        <fullName evidence="2">Uncharacterized protein</fullName>
    </submittedName>
</protein>
<feature type="signal peptide" evidence="1">
    <location>
        <begin position="1"/>
        <end position="17"/>
    </location>
</feature>
<evidence type="ECO:0000313" key="3">
    <source>
        <dbReference type="Proteomes" id="UP000092445"/>
    </source>
</evidence>
<proteinExistence type="predicted"/>
<keyword evidence="3" id="KW-1185">Reference proteome</keyword>
<dbReference type="AlphaFoldDB" id="A0A1B0A6T1"/>
<reference evidence="2" key="2">
    <citation type="submission" date="2020-05" db="UniProtKB">
        <authorList>
            <consortium name="EnsemblMetazoa"/>
        </authorList>
    </citation>
    <scope>IDENTIFICATION</scope>
    <source>
        <strain evidence="2">IAEA</strain>
    </source>
</reference>
<organism evidence="2 3">
    <name type="scientific">Glossina pallidipes</name>
    <name type="common">Tsetse fly</name>
    <dbReference type="NCBI Taxonomy" id="7398"/>
    <lineage>
        <taxon>Eukaryota</taxon>
        <taxon>Metazoa</taxon>
        <taxon>Ecdysozoa</taxon>
        <taxon>Arthropoda</taxon>
        <taxon>Hexapoda</taxon>
        <taxon>Insecta</taxon>
        <taxon>Pterygota</taxon>
        <taxon>Neoptera</taxon>
        <taxon>Endopterygota</taxon>
        <taxon>Diptera</taxon>
        <taxon>Brachycera</taxon>
        <taxon>Muscomorpha</taxon>
        <taxon>Hippoboscoidea</taxon>
        <taxon>Glossinidae</taxon>
        <taxon>Glossina</taxon>
    </lineage>
</organism>
<dbReference type="EnsemblMetazoa" id="GPAI036087-RA">
    <property type="protein sequence ID" value="GPAI036087-PA"/>
    <property type="gene ID" value="GPAI036087"/>
</dbReference>
<keyword evidence="1" id="KW-0732">Signal</keyword>
<accession>A0A1B0A6T1</accession>
<evidence type="ECO:0000313" key="2">
    <source>
        <dbReference type="EnsemblMetazoa" id="GPAI036087-PA"/>
    </source>
</evidence>
<name>A0A1B0A6T1_GLOPL</name>
<evidence type="ECO:0000256" key="1">
    <source>
        <dbReference type="SAM" id="SignalP"/>
    </source>
</evidence>
<sequence length="146" mass="16872">NFDCFLFTIATFCCCFALHNQIAKNNQRSLNIHFSCLLFSFFSHSGLNKSLKAFLFSKNKAAKYALHYRLACTLPFATVEQPYQMPDGSFRRPSCRKQHETANISRIDTFLIAAAIKCLERCIYLENTLVQECIHANTEEELYRQP</sequence>
<feature type="chain" id="PRO_5008403540" evidence="1">
    <location>
        <begin position="18"/>
        <end position="146"/>
    </location>
</feature>
<dbReference type="Proteomes" id="UP000092445">
    <property type="component" value="Unassembled WGS sequence"/>
</dbReference>
<dbReference type="VEuPathDB" id="VectorBase:GPAI036087"/>
<reference evidence="3" key="1">
    <citation type="submission" date="2014-03" db="EMBL/GenBank/DDBJ databases">
        <authorList>
            <person name="Aksoy S."/>
            <person name="Warren W."/>
            <person name="Wilson R.K."/>
        </authorList>
    </citation>
    <scope>NUCLEOTIDE SEQUENCE [LARGE SCALE GENOMIC DNA]</scope>
    <source>
        <strain evidence="3">IAEA</strain>
    </source>
</reference>